<dbReference type="Proteomes" id="UP001321766">
    <property type="component" value="Chromosome"/>
</dbReference>
<protein>
    <recommendedName>
        <fullName evidence="3">Alpha/beta hydrolase</fullName>
    </recommendedName>
</protein>
<gene>
    <name evidence="1" type="ORF">KIM372_11190</name>
</gene>
<organism evidence="1 2">
    <name type="scientific">Bombiscardovia nodaiensis</name>
    <dbReference type="NCBI Taxonomy" id="2932181"/>
    <lineage>
        <taxon>Bacteria</taxon>
        <taxon>Bacillati</taxon>
        <taxon>Actinomycetota</taxon>
        <taxon>Actinomycetes</taxon>
        <taxon>Bifidobacteriales</taxon>
        <taxon>Bifidobacteriaceae</taxon>
        <taxon>Bombiscardovia</taxon>
    </lineage>
</organism>
<accession>A0ABN6SDC6</accession>
<name>A0ABN6SDC6_9BIFI</name>
<reference evidence="1 2" key="1">
    <citation type="journal article" date="2023" name="Microbiol. Spectr.">
        <title>Symbiosis of Carpenter Bees with Uncharacterized Lactic Acid Bacteria Showing NAD Auxotrophy.</title>
        <authorList>
            <person name="Kawasaki S."/>
            <person name="Ozawa K."/>
            <person name="Mori T."/>
            <person name="Yamamoto A."/>
            <person name="Ito M."/>
            <person name="Ohkuma M."/>
            <person name="Sakamoto M."/>
            <person name="Matsutani M."/>
        </authorList>
    </citation>
    <scope>NUCLEOTIDE SEQUENCE [LARGE SCALE GENOMIC DNA]</scope>
    <source>
        <strain evidence="1 2">Kim37-2</strain>
    </source>
</reference>
<sequence>MVSSKRAYYPPGSVTVFDLYHAPAGLILLHALPFVDRFAPPILLAHGYGYAARNPDDSEPFDAERAADKGWKVISLKDLKGSRFALPKQAEKQGRQVPTSMVPAGSQAYVMLTYPRLLVILSQFPLTSRWAYRLLVRKGCGYLTVTDPSRFDVRQALRLGWNIVHADGDALSLRNMLTYTIKS</sequence>
<keyword evidence="2" id="KW-1185">Reference proteome</keyword>
<evidence type="ECO:0000313" key="2">
    <source>
        <dbReference type="Proteomes" id="UP001321766"/>
    </source>
</evidence>
<dbReference type="EMBL" id="AP026798">
    <property type="protein sequence ID" value="BDR53212.1"/>
    <property type="molecule type" value="Genomic_DNA"/>
</dbReference>
<evidence type="ECO:0008006" key="3">
    <source>
        <dbReference type="Google" id="ProtNLM"/>
    </source>
</evidence>
<proteinExistence type="predicted"/>
<evidence type="ECO:0000313" key="1">
    <source>
        <dbReference type="EMBL" id="BDR53212.1"/>
    </source>
</evidence>